<evidence type="ECO:0000256" key="8">
    <source>
        <dbReference type="ARBA" id="ARBA00023163"/>
    </source>
</evidence>
<dbReference type="SMART" id="SM00342">
    <property type="entry name" value="HTH_ARAC"/>
    <property type="match status" value="1"/>
</dbReference>
<dbReference type="Pfam" id="PF00512">
    <property type="entry name" value="HisKA"/>
    <property type="match status" value="1"/>
</dbReference>
<evidence type="ECO:0000256" key="7">
    <source>
        <dbReference type="ARBA" id="ARBA00023125"/>
    </source>
</evidence>
<dbReference type="Gene3D" id="1.10.287.130">
    <property type="match status" value="1"/>
</dbReference>
<evidence type="ECO:0000256" key="6">
    <source>
        <dbReference type="ARBA" id="ARBA00023015"/>
    </source>
</evidence>
<dbReference type="SUPFAM" id="SSF46689">
    <property type="entry name" value="Homeodomain-like"/>
    <property type="match status" value="1"/>
</dbReference>
<dbReference type="SUPFAM" id="SSF63829">
    <property type="entry name" value="Calcium-dependent phosphotriesterase"/>
    <property type="match status" value="1"/>
</dbReference>
<evidence type="ECO:0000256" key="5">
    <source>
        <dbReference type="ARBA" id="ARBA00022777"/>
    </source>
</evidence>
<dbReference type="InterPro" id="IPR004358">
    <property type="entry name" value="Sig_transdc_His_kin-like_C"/>
</dbReference>
<dbReference type="PATRIC" id="fig|329854.7.peg.1942"/>
<evidence type="ECO:0000259" key="12">
    <source>
        <dbReference type="PROSITE" id="PS50110"/>
    </source>
</evidence>
<dbReference type="Proteomes" id="UP000070319">
    <property type="component" value="Unassembled WGS sequence"/>
</dbReference>
<comment type="caution">
    <text evidence="13">The sequence shown here is derived from an EMBL/GenBank/DDBJ whole genome shotgun (WGS) entry which is preliminary data.</text>
</comment>
<dbReference type="GO" id="GO:0043565">
    <property type="term" value="F:sequence-specific DNA binding"/>
    <property type="evidence" value="ECO:0007669"/>
    <property type="project" value="InterPro"/>
</dbReference>
<feature type="domain" description="HTH araC/xylS-type" evidence="10">
    <location>
        <begin position="1199"/>
        <end position="1298"/>
    </location>
</feature>
<dbReference type="Pfam" id="PF02518">
    <property type="entry name" value="HATPase_c"/>
    <property type="match status" value="1"/>
</dbReference>
<dbReference type="Pfam" id="PF12833">
    <property type="entry name" value="HTH_18"/>
    <property type="match status" value="1"/>
</dbReference>
<dbReference type="PROSITE" id="PS50110">
    <property type="entry name" value="RESPONSE_REGULATORY"/>
    <property type="match status" value="1"/>
</dbReference>
<evidence type="ECO:0000256" key="2">
    <source>
        <dbReference type="ARBA" id="ARBA00012438"/>
    </source>
</evidence>
<dbReference type="SMART" id="SM00448">
    <property type="entry name" value="REC"/>
    <property type="match status" value="1"/>
</dbReference>
<dbReference type="InterPro" id="IPR011110">
    <property type="entry name" value="Reg_prop"/>
</dbReference>
<proteinExistence type="predicted"/>
<dbReference type="EC" id="2.7.13.3" evidence="2"/>
<dbReference type="Gene3D" id="1.10.10.60">
    <property type="entry name" value="Homeodomain-like"/>
    <property type="match status" value="1"/>
</dbReference>
<keyword evidence="5 13" id="KW-0418">Kinase</keyword>
<dbReference type="RefSeq" id="WP_082788037.1">
    <property type="nucleotide sequence ID" value="NZ_KQ968691.1"/>
</dbReference>
<dbReference type="InterPro" id="IPR003661">
    <property type="entry name" value="HisK_dim/P_dom"/>
</dbReference>
<dbReference type="Gene3D" id="2.130.10.10">
    <property type="entry name" value="YVTN repeat-like/Quinoprotein amine dehydrogenase"/>
    <property type="match status" value="3"/>
</dbReference>
<dbReference type="Pfam" id="PF00072">
    <property type="entry name" value="Response_reg"/>
    <property type="match status" value="1"/>
</dbReference>
<dbReference type="Gene3D" id="2.60.40.10">
    <property type="entry name" value="Immunoglobulins"/>
    <property type="match status" value="1"/>
</dbReference>
<dbReference type="InterPro" id="IPR009057">
    <property type="entry name" value="Homeodomain-like_sf"/>
</dbReference>
<dbReference type="GO" id="GO:0003700">
    <property type="term" value="F:DNA-binding transcription factor activity"/>
    <property type="evidence" value="ECO:0007669"/>
    <property type="project" value="InterPro"/>
</dbReference>
<dbReference type="InterPro" id="IPR003594">
    <property type="entry name" value="HATPase_dom"/>
</dbReference>
<dbReference type="InterPro" id="IPR011123">
    <property type="entry name" value="Y_Y_Y"/>
</dbReference>
<dbReference type="PROSITE" id="PS00041">
    <property type="entry name" value="HTH_ARAC_FAMILY_1"/>
    <property type="match status" value="1"/>
</dbReference>
<dbReference type="SMART" id="SM00388">
    <property type="entry name" value="HisKA"/>
    <property type="match status" value="1"/>
</dbReference>
<keyword evidence="7" id="KW-0238">DNA-binding</keyword>
<dbReference type="InterPro" id="IPR018062">
    <property type="entry name" value="HTH_AraC-typ_CS"/>
</dbReference>
<dbReference type="SUPFAM" id="SSF47384">
    <property type="entry name" value="Homodimeric domain of signal transducing histidine kinase"/>
    <property type="match status" value="1"/>
</dbReference>
<dbReference type="Pfam" id="PF07494">
    <property type="entry name" value="Reg_prop"/>
    <property type="match status" value="3"/>
</dbReference>
<dbReference type="PANTHER" id="PTHR43547">
    <property type="entry name" value="TWO-COMPONENT HISTIDINE KINASE"/>
    <property type="match status" value="1"/>
</dbReference>
<organism evidence="13">
    <name type="scientific">Bacteroides intestinalis</name>
    <dbReference type="NCBI Taxonomy" id="329854"/>
    <lineage>
        <taxon>Bacteria</taxon>
        <taxon>Pseudomonadati</taxon>
        <taxon>Bacteroidota</taxon>
        <taxon>Bacteroidia</taxon>
        <taxon>Bacteroidales</taxon>
        <taxon>Bacteroidaceae</taxon>
        <taxon>Bacteroides</taxon>
    </lineage>
</organism>
<evidence type="ECO:0000313" key="14">
    <source>
        <dbReference type="Proteomes" id="UP000070319"/>
    </source>
</evidence>
<dbReference type="PANTHER" id="PTHR43547:SF2">
    <property type="entry name" value="HYBRID SIGNAL TRANSDUCTION HISTIDINE KINASE C"/>
    <property type="match status" value="1"/>
</dbReference>
<sequence length="1300" mass="148860">MRTYKIRTQRFILLILLLSCITSVFSSDFFHRIAEDDGLSNRRCFSVQQDKHGFMWISTKLGVDRFDGKNFRHYPLNLFPDQGYNRIGVNYLRCSPDSTLWVFSEAGLLFQYDERKDEFELIYAVRDFFNNHSIILNDVMFDSPETAFLSTSKGVLKLNLPDRMALLLPGTEELSVNQVNKNDDRYYISTRDGLYISIFPKTGPMEVRFRCLEGKNVLSTYVDMENRKILIGTLDAGLYSRSLEMEDLQKLPLPITKPIRSIVSYTPDKIAVGVDLEGVFVIDKANLTIDKQYTYNETSSTSIFTNNVRGLFVDNQFNLWVATYHGGISFQDSYKLNFDYFQHRTGDSQSIGNDVVNAVLEDSSGNFWFGTNSGVSMLSVHTHTWTHYFNRNISGEKGNAILTIAEDSQGRIWAGGYSFGVACIDWKRGDVKRYHVEDRNPIISTNYIYSIYPDGDLLWFGGIMGDITSLNIKTGLVNKYNISKVNQFERQSDRLLVMGLYSGLFILNKETSEIKSTAITKEVTTIYRIRDGAYWVGTRNYGLYYYDMENDSIRQYTVDDHLSSNYIYGIAPDAEGHLWIATENGLNKLSPDTGVIEVFDKQDGLPSNQFNKSACWVCRNGDILLGSTDGAILFKPDEIRKTKLPTDYETIVYQFDVFNEPVYCTDASNLLREPIYKTDRIELPYNRNFFSFHFVTPNYQTPQKTQYSYYLEGHDISWSLPASTHVATYSKVAPGSYVFHVKSVIDGVDQKERIIYVTVAEPWWNTIWARLVYLALFSLFLFYIYRMIKQKQEKRNTEVKIDFFVTTAHDLLTPLNLIQAPLKDLENEIPPSGQGAQLLQMALNNSSKLAHYVEKLLDFQRVSLNASRLVVSKQMLEVFLRHRLDSFKLVAGNKYIHIENKLEDSTRQEIWFDKEKITRILDNLLSNAIKYTPYGGKISIEASVDEHKWYLRIKDTGIGISAREQRHIFKHIFRADNAINSGEIGSGIGLKLVGALVKLHQGKISFRSKVDEGTEFFLSFPLTYENAVDHSENNENVPLGHDVSVSDPHVNRVMVVEDDPEMSRYIEMSLSDVYHVKTFNNAVEALDGIDAFSPQLIISDVLMPGMTGFEFCQKVKGNIKTSHIPFLLLTGVTDKKSILEGMRLGAIDYIAKPFDKEVLRSKIANIFELRQAAQRQCLEELKNNNAVELSNKADNEFMEKLLKLIETNIDNPELNIQMMCSELAMSRTLLYNKITQLTGKSPTEFIRIFRLKQAAALLLSGEYSVTDVAFKVGIDNPKYFSRIFKEFYGVSPKEYLAKRE</sequence>
<dbReference type="Pfam" id="PF07495">
    <property type="entry name" value="Y_Y_Y"/>
    <property type="match status" value="1"/>
</dbReference>
<keyword evidence="6" id="KW-0805">Transcription regulation</keyword>
<dbReference type="InterPro" id="IPR011047">
    <property type="entry name" value="Quinoprotein_ADH-like_sf"/>
</dbReference>
<dbReference type="CDD" id="cd00082">
    <property type="entry name" value="HisKA"/>
    <property type="match status" value="1"/>
</dbReference>
<keyword evidence="8" id="KW-0804">Transcription</keyword>
<dbReference type="SUPFAM" id="SSF55874">
    <property type="entry name" value="ATPase domain of HSP90 chaperone/DNA topoisomerase II/histidine kinase"/>
    <property type="match status" value="1"/>
</dbReference>
<dbReference type="PROSITE" id="PS50109">
    <property type="entry name" value="HIS_KIN"/>
    <property type="match status" value="1"/>
</dbReference>
<dbReference type="FunFam" id="3.30.565.10:FF:000006">
    <property type="entry name" value="Sensor histidine kinase WalK"/>
    <property type="match status" value="1"/>
</dbReference>
<dbReference type="SMART" id="SM00387">
    <property type="entry name" value="HATPase_c"/>
    <property type="match status" value="1"/>
</dbReference>
<accession>A0A139LJS0</accession>
<evidence type="ECO:0000259" key="11">
    <source>
        <dbReference type="PROSITE" id="PS50109"/>
    </source>
</evidence>
<feature type="modified residue" description="4-aspartylphosphate" evidence="9">
    <location>
        <position position="1100"/>
    </location>
</feature>
<dbReference type="GO" id="GO:0000155">
    <property type="term" value="F:phosphorelay sensor kinase activity"/>
    <property type="evidence" value="ECO:0007669"/>
    <property type="project" value="InterPro"/>
</dbReference>
<dbReference type="Gene3D" id="3.30.565.10">
    <property type="entry name" value="Histidine kinase-like ATPase, C-terminal domain"/>
    <property type="match status" value="1"/>
</dbReference>
<dbReference type="SUPFAM" id="SSF52172">
    <property type="entry name" value="CheY-like"/>
    <property type="match status" value="1"/>
</dbReference>
<evidence type="ECO:0000256" key="4">
    <source>
        <dbReference type="ARBA" id="ARBA00022679"/>
    </source>
</evidence>
<evidence type="ECO:0000259" key="10">
    <source>
        <dbReference type="PROSITE" id="PS01124"/>
    </source>
</evidence>
<evidence type="ECO:0000256" key="9">
    <source>
        <dbReference type="PROSITE-ProRule" id="PRU00169"/>
    </source>
</evidence>
<feature type="domain" description="Histidine kinase" evidence="11">
    <location>
        <begin position="806"/>
        <end position="1024"/>
    </location>
</feature>
<dbReference type="PROSITE" id="PS01124">
    <property type="entry name" value="HTH_ARAC_FAMILY_2"/>
    <property type="match status" value="1"/>
</dbReference>
<keyword evidence="4" id="KW-0808">Transferase</keyword>
<dbReference type="PRINTS" id="PR00344">
    <property type="entry name" value="BCTRLSENSOR"/>
</dbReference>
<evidence type="ECO:0000256" key="3">
    <source>
        <dbReference type="ARBA" id="ARBA00022553"/>
    </source>
</evidence>
<dbReference type="CDD" id="cd00156">
    <property type="entry name" value="REC"/>
    <property type="match status" value="1"/>
</dbReference>
<dbReference type="InterPro" id="IPR036097">
    <property type="entry name" value="HisK_dim/P_sf"/>
</dbReference>
<dbReference type="EMBL" id="LTDF01000073">
    <property type="protein sequence ID" value="KXT51655.1"/>
    <property type="molecule type" value="Genomic_DNA"/>
</dbReference>
<dbReference type="InterPro" id="IPR011006">
    <property type="entry name" value="CheY-like_superfamily"/>
</dbReference>
<evidence type="ECO:0000313" key="13">
    <source>
        <dbReference type="EMBL" id="KXT51655.1"/>
    </source>
</evidence>
<comment type="catalytic activity">
    <reaction evidence="1">
        <text>ATP + protein L-histidine = ADP + protein N-phospho-L-histidine.</text>
        <dbReference type="EC" id="2.7.13.3"/>
    </reaction>
</comment>
<protein>
    <recommendedName>
        <fullName evidence="2">histidine kinase</fullName>
        <ecNumber evidence="2">2.7.13.3</ecNumber>
    </recommendedName>
</protein>
<dbReference type="InterPro" id="IPR005467">
    <property type="entry name" value="His_kinase_dom"/>
</dbReference>
<dbReference type="SUPFAM" id="SSF50998">
    <property type="entry name" value="Quinoprotein alcohol dehydrogenase-like"/>
    <property type="match status" value="1"/>
</dbReference>
<dbReference type="InterPro" id="IPR013783">
    <property type="entry name" value="Ig-like_fold"/>
</dbReference>
<feature type="domain" description="Response regulatory" evidence="12">
    <location>
        <begin position="1052"/>
        <end position="1167"/>
    </location>
</feature>
<dbReference type="InterPro" id="IPR018060">
    <property type="entry name" value="HTH_AraC"/>
</dbReference>
<dbReference type="Gene3D" id="3.40.50.2300">
    <property type="match status" value="1"/>
</dbReference>
<name>A0A139LJS0_9BACE</name>
<dbReference type="InterPro" id="IPR001789">
    <property type="entry name" value="Sig_transdc_resp-reg_receiver"/>
</dbReference>
<gene>
    <name evidence="13" type="ORF">HMPREF2531_01908</name>
</gene>
<dbReference type="InterPro" id="IPR015943">
    <property type="entry name" value="WD40/YVTN_repeat-like_dom_sf"/>
</dbReference>
<reference evidence="13 14" key="1">
    <citation type="submission" date="2016-02" db="EMBL/GenBank/DDBJ databases">
        <authorList>
            <person name="Wen L."/>
            <person name="He K."/>
            <person name="Yang H."/>
        </authorList>
    </citation>
    <scope>NUCLEOTIDE SEQUENCE [LARGE SCALE GENOMIC DNA]</scope>
    <source>
        <strain evidence="13 14">KLE1704</strain>
    </source>
</reference>
<dbReference type="InterPro" id="IPR036890">
    <property type="entry name" value="HATPase_C_sf"/>
</dbReference>
<keyword evidence="3 9" id="KW-0597">Phosphoprotein</keyword>
<evidence type="ECO:0000256" key="1">
    <source>
        <dbReference type="ARBA" id="ARBA00000085"/>
    </source>
</evidence>